<dbReference type="AlphaFoldDB" id="A0A430JDE3"/>
<dbReference type="EMBL" id="RXHU01000039">
    <property type="protein sequence ID" value="RTE09082.1"/>
    <property type="molecule type" value="Genomic_DNA"/>
</dbReference>
<feature type="transmembrane region" description="Helical" evidence="1">
    <location>
        <begin position="95"/>
        <end position="113"/>
    </location>
</feature>
<evidence type="ECO:0000313" key="3">
    <source>
        <dbReference type="Proteomes" id="UP000276128"/>
    </source>
</evidence>
<organism evidence="2 3">
    <name type="scientific">Paenibacillus whitsoniae</name>
    <dbReference type="NCBI Taxonomy" id="2496558"/>
    <lineage>
        <taxon>Bacteria</taxon>
        <taxon>Bacillati</taxon>
        <taxon>Bacillota</taxon>
        <taxon>Bacilli</taxon>
        <taxon>Bacillales</taxon>
        <taxon>Paenibacillaceae</taxon>
        <taxon>Paenibacillus</taxon>
    </lineage>
</organism>
<keyword evidence="1" id="KW-0812">Transmembrane</keyword>
<keyword evidence="1" id="KW-1133">Transmembrane helix</keyword>
<dbReference type="Proteomes" id="UP000276128">
    <property type="component" value="Unassembled WGS sequence"/>
</dbReference>
<accession>A0A430JDE3</accession>
<keyword evidence="1" id="KW-0472">Membrane</keyword>
<reference evidence="2 3" key="1">
    <citation type="submission" date="2018-12" db="EMBL/GenBank/DDBJ databases">
        <title>Bacillus ochoae sp. nov., Paenibacillus whitsoniae sp. nov., Paenibacillus spiritus sp. nov. Isolated from the Mars Exploration Rover during spacecraft assembly.</title>
        <authorList>
            <person name="Seuylemezian A."/>
            <person name="Vaishampayan P."/>
        </authorList>
    </citation>
    <scope>NUCLEOTIDE SEQUENCE [LARGE SCALE GENOMIC DNA]</scope>
    <source>
        <strain evidence="2 3">MER 54</strain>
    </source>
</reference>
<feature type="transmembrane region" description="Helical" evidence="1">
    <location>
        <begin position="125"/>
        <end position="146"/>
    </location>
</feature>
<sequence length="156" mass="18163">MENRIEKLLWSMAFPGLSQLLHRKYWKGVLFIGLEFLVNVQSHFNEIIMSSFQGDIPKAISQANYQWLMFYPCLYFFAAWDTYRDVTGEKSRYSYLPFVLSAYLVTVGVMYSPSFTIFGLLLGPVWLPILCCFVGIGLGLPLKWLLLKLIHEREMD</sequence>
<comment type="caution">
    <text evidence="2">The sequence shown here is derived from an EMBL/GenBank/DDBJ whole genome shotgun (WGS) entry which is preliminary data.</text>
</comment>
<dbReference type="OrthoDB" id="1681794at2"/>
<name>A0A430JDE3_9BACL</name>
<protein>
    <submittedName>
        <fullName evidence="2">Uncharacterized protein</fullName>
    </submittedName>
</protein>
<evidence type="ECO:0000313" key="2">
    <source>
        <dbReference type="EMBL" id="RTE09082.1"/>
    </source>
</evidence>
<proteinExistence type="predicted"/>
<gene>
    <name evidence="2" type="ORF">EJQ19_14020</name>
</gene>
<keyword evidence="3" id="KW-1185">Reference proteome</keyword>
<evidence type="ECO:0000256" key="1">
    <source>
        <dbReference type="SAM" id="Phobius"/>
    </source>
</evidence>